<evidence type="ECO:0000313" key="3">
    <source>
        <dbReference type="Proteomes" id="UP000019335"/>
    </source>
</evidence>
<proteinExistence type="predicted"/>
<organism evidence="2 3">
    <name type="scientific">Nannochloropsis gaditana</name>
    <dbReference type="NCBI Taxonomy" id="72520"/>
    <lineage>
        <taxon>Eukaryota</taxon>
        <taxon>Sar</taxon>
        <taxon>Stramenopiles</taxon>
        <taxon>Ochrophyta</taxon>
        <taxon>Eustigmatophyceae</taxon>
        <taxon>Eustigmatales</taxon>
        <taxon>Monodopsidaceae</taxon>
        <taxon>Nannochloropsis</taxon>
    </lineage>
</organism>
<evidence type="ECO:0000313" key="2">
    <source>
        <dbReference type="EMBL" id="EWM22828.1"/>
    </source>
</evidence>
<keyword evidence="3" id="KW-1185">Reference proteome</keyword>
<dbReference type="AlphaFoldDB" id="W7TH24"/>
<dbReference type="SUPFAM" id="SSF57863">
    <property type="entry name" value="ArfGap/RecO-like zinc finger"/>
    <property type="match status" value="1"/>
</dbReference>
<feature type="compositionally biased region" description="Basic residues" evidence="1">
    <location>
        <begin position="118"/>
        <end position="136"/>
    </location>
</feature>
<dbReference type="EMBL" id="AZIL01002064">
    <property type="protein sequence ID" value="EWM22828.1"/>
    <property type="molecule type" value="Genomic_DNA"/>
</dbReference>
<evidence type="ECO:0000256" key="1">
    <source>
        <dbReference type="SAM" id="MobiDB-lite"/>
    </source>
</evidence>
<feature type="compositionally biased region" description="Low complexity" evidence="1">
    <location>
        <begin position="137"/>
        <end position="174"/>
    </location>
</feature>
<protein>
    <submittedName>
        <fullName evidence="2">Stromal membrane-associated gtpase-activating protein</fullName>
    </submittedName>
</protein>
<feature type="compositionally biased region" description="Polar residues" evidence="1">
    <location>
        <begin position="209"/>
        <end position="224"/>
    </location>
</feature>
<feature type="compositionally biased region" description="Pro residues" evidence="1">
    <location>
        <begin position="243"/>
        <end position="253"/>
    </location>
</feature>
<gene>
    <name evidence="2" type="ORF">Naga_100491g2</name>
</gene>
<dbReference type="InterPro" id="IPR038508">
    <property type="entry name" value="ArfGAP_dom_sf"/>
</dbReference>
<feature type="compositionally biased region" description="Pro residues" evidence="1">
    <location>
        <begin position="260"/>
        <end position="274"/>
    </location>
</feature>
<dbReference type="Gene3D" id="1.10.220.150">
    <property type="entry name" value="Arf GTPase activating protein"/>
    <property type="match status" value="1"/>
</dbReference>
<name>W7TH24_9STRA</name>
<feature type="compositionally biased region" description="Polar residues" evidence="1">
    <location>
        <begin position="100"/>
        <end position="110"/>
    </location>
</feature>
<feature type="compositionally biased region" description="Gly residues" evidence="1">
    <location>
        <begin position="291"/>
        <end position="300"/>
    </location>
</feature>
<accession>W7TH24</accession>
<feature type="region of interest" description="Disordered" evidence="1">
    <location>
        <begin position="47"/>
        <end position="300"/>
    </location>
</feature>
<dbReference type="OrthoDB" id="10266696at2759"/>
<dbReference type="InterPro" id="IPR037278">
    <property type="entry name" value="ARFGAP/RecO"/>
</dbReference>
<sequence>MEKWGNGRARAYFEAQVPPGYARPSDWSNVHQMTKWIKDKYEYKRFLPKDGSVPGREPAPSRSGKPKLTTDQLLSMFMSPAASQPQHKPGPYGQPLAQPVNPTLAQQPSAYGTVPSHPQHHLHHYQQHHHPHHYHQQHQQQQQVMQPQYQQQRPQHYQQQSQQQYQQHQHQQHYQQERPSHPFGHTGSAGAPTPNPQPHPQPGRWGLETMSTPVTAIQNSQPQHGQGGFGGTASGMPGSMLPPSRPASLPPTGPGHALPSFPPSFPQQQPPWPAPSSQQQQPVWPPQPQQGGTGANGFAF</sequence>
<dbReference type="Proteomes" id="UP000019335">
    <property type="component" value="Chromosome 21"/>
</dbReference>
<reference evidence="2 3" key="1">
    <citation type="journal article" date="2014" name="Mol. Plant">
        <title>Chromosome Scale Genome Assembly and Transcriptome Profiling of Nannochloropsis gaditana in Nitrogen Depletion.</title>
        <authorList>
            <person name="Corteggiani Carpinelli E."/>
            <person name="Telatin A."/>
            <person name="Vitulo N."/>
            <person name="Forcato C."/>
            <person name="D'Angelo M."/>
            <person name="Schiavon R."/>
            <person name="Vezzi A."/>
            <person name="Giacometti G.M."/>
            <person name="Morosinotto T."/>
            <person name="Valle G."/>
        </authorList>
    </citation>
    <scope>NUCLEOTIDE SEQUENCE [LARGE SCALE GENOMIC DNA]</scope>
    <source>
        <strain evidence="2 3">B-31</strain>
    </source>
</reference>
<comment type="caution">
    <text evidence="2">The sequence shown here is derived from an EMBL/GenBank/DDBJ whole genome shotgun (WGS) entry which is preliminary data.</text>
</comment>